<protein>
    <recommendedName>
        <fullName evidence="1">Aminotransferase</fullName>
        <ecNumber evidence="1">2.6.1.-</ecNumber>
    </recommendedName>
</protein>
<dbReference type="PANTHER" id="PTHR43510:SF1">
    <property type="entry name" value="AMINOTRANSFERASE FUNCTION, HYPOTHETICAL (EUROFUNG)"/>
    <property type="match status" value="1"/>
</dbReference>
<comment type="similarity">
    <text evidence="1">Belongs to the class-I pyridoxal-phosphate-dependent aminotransferase family.</text>
</comment>
<feature type="domain" description="Aminotransferase class I/classII large" evidence="2">
    <location>
        <begin position="46"/>
        <end position="354"/>
    </location>
</feature>
<dbReference type="InterPro" id="IPR015421">
    <property type="entry name" value="PyrdxlP-dep_Trfase_major"/>
</dbReference>
<dbReference type="Gene3D" id="3.40.640.10">
    <property type="entry name" value="Type I PLP-dependent aspartate aminotransferase-like (Major domain)"/>
    <property type="match status" value="1"/>
</dbReference>
<dbReference type="Proteomes" id="UP001589733">
    <property type="component" value="Unassembled WGS sequence"/>
</dbReference>
<keyword evidence="1 3" id="KW-0032">Aminotransferase</keyword>
<dbReference type="InterPro" id="IPR004838">
    <property type="entry name" value="NHTrfase_class1_PyrdxlP-BS"/>
</dbReference>
<reference evidence="3 4" key="1">
    <citation type="submission" date="2024-09" db="EMBL/GenBank/DDBJ databases">
        <authorList>
            <person name="Sun Q."/>
            <person name="Mori K."/>
        </authorList>
    </citation>
    <scope>NUCLEOTIDE SEQUENCE [LARGE SCALE GENOMIC DNA]</scope>
    <source>
        <strain evidence="3 4">JCM 13503</strain>
    </source>
</reference>
<keyword evidence="1" id="KW-0808">Transferase</keyword>
<sequence length="374" mass="41795">MHLNPFRIEQYYAKYEFTARYMLSSSDAESRSLRDLLALEDGAQERLLDTWLGYTESPGASWLREEIAHIYEHVTAEDVLVCSSAEEGIFVLYHALLGPGDHVVVETPCFESGLELARSTGAQVSEWRRRPEDGWAHDLAALKTLIQPNTKVLYITTPHNPTGLLMERAVFDEVMTLARGHGLTVLCDEVYRELEHDPAARLPAACDAYEHAVSLGSMSKTYGLAGLRLGWHATRDREVLRRCLEFKLYTTICNSAPSEFLTALALRHREQIVARNLDIVRANLPLLDAFFARQGQLFSWTRPNAASLGFARFMGQEDPLSFCGRVVQDTGVLLLPGTVYDVPDHVRFGFGRANLPEALGHLEAYLNASSGQQG</sequence>
<comment type="caution">
    <text evidence="3">The sequence shown here is derived from an EMBL/GenBank/DDBJ whole genome shotgun (WGS) entry which is preliminary data.</text>
</comment>
<dbReference type="PROSITE" id="PS00105">
    <property type="entry name" value="AA_TRANSFER_CLASS_1"/>
    <property type="match status" value="1"/>
</dbReference>
<evidence type="ECO:0000259" key="2">
    <source>
        <dbReference type="Pfam" id="PF00155"/>
    </source>
</evidence>
<comment type="cofactor">
    <cofactor evidence="1">
        <name>pyridoxal 5'-phosphate</name>
        <dbReference type="ChEBI" id="CHEBI:597326"/>
    </cofactor>
</comment>
<dbReference type="EMBL" id="JBHLYR010000065">
    <property type="protein sequence ID" value="MFB9994778.1"/>
    <property type="molecule type" value="Genomic_DNA"/>
</dbReference>
<dbReference type="GO" id="GO:0008483">
    <property type="term" value="F:transaminase activity"/>
    <property type="evidence" value="ECO:0007669"/>
    <property type="project" value="UniProtKB-KW"/>
</dbReference>
<dbReference type="RefSeq" id="WP_380016063.1">
    <property type="nucleotide sequence ID" value="NZ_JBHLYR010000065.1"/>
</dbReference>
<dbReference type="InterPro" id="IPR015424">
    <property type="entry name" value="PyrdxlP-dep_Trfase"/>
</dbReference>
<dbReference type="EC" id="2.6.1.-" evidence="1"/>
<dbReference type="InterPro" id="IPR004839">
    <property type="entry name" value="Aminotransferase_I/II_large"/>
</dbReference>
<accession>A0ABV6B8Q1</accession>
<evidence type="ECO:0000256" key="1">
    <source>
        <dbReference type="RuleBase" id="RU000481"/>
    </source>
</evidence>
<gene>
    <name evidence="3" type="ORF">ACFFLM_22750</name>
</gene>
<dbReference type="PANTHER" id="PTHR43510">
    <property type="entry name" value="AMINOTRANSFERASE FUNCTION, HYPOTHETICAL (EUROFUNG)"/>
    <property type="match status" value="1"/>
</dbReference>
<dbReference type="CDD" id="cd00609">
    <property type="entry name" value="AAT_like"/>
    <property type="match status" value="1"/>
</dbReference>
<evidence type="ECO:0000313" key="4">
    <source>
        <dbReference type="Proteomes" id="UP001589733"/>
    </source>
</evidence>
<evidence type="ECO:0000313" key="3">
    <source>
        <dbReference type="EMBL" id="MFB9994778.1"/>
    </source>
</evidence>
<dbReference type="InterPro" id="IPR015422">
    <property type="entry name" value="PyrdxlP-dep_Trfase_small"/>
</dbReference>
<dbReference type="SUPFAM" id="SSF53383">
    <property type="entry name" value="PLP-dependent transferases"/>
    <property type="match status" value="1"/>
</dbReference>
<dbReference type="Gene3D" id="3.90.1150.10">
    <property type="entry name" value="Aspartate Aminotransferase, domain 1"/>
    <property type="match status" value="1"/>
</dbReference>
<proteinExistence type="inferred from homology"/>
<organism evidence="3 4">
    <name type="scientific">Deinococcus oregonensis</name>
    <dbReference type="NCBI Taxonomy" id="1805970"/>
    <lineage>
        <taxon>Bacteria</taxon>
        <taxon>Thermotogati</taxon>
        <taxon>Deinococcota</taxon>
        <taxon>Deinococci</taxon>
        <taxon>Deinococcales</taxon>
        <taxon>Deinococcaceae</taxon>
        <taxon>Deinococcus</taxon>
    </lineage>
</organism>
<keyword evidence="4" id="KW-1185">Reference proteome</keyword>
<dbReference type="Pfam" id="PF00155">
    <property type="entry name" value="Aminotran_1_2"/>
    <property type="match status" value="1"/>
</dbReference>
<name>A0ABV6B8Q1_9DEIO</name>